<proteinExistence type="predicted"/>
<accession>A0A0K0F3S8</accession>
<feature type="signal peptide" evidence="2">
    <location>
        <begin position="1"/>
        <end position="18"/>
    </location>
</feature>
<reference evidence="4" key="2">
    <citation type="submission" date="2015-08" db="UniProtKB">
        <authorList>
            <consortium name="WormBaseParasite"/>
        </authorList>
    </citation>
    <scope>IDENTIFICATION</scope>
</reference>
<evidence type="ECO:0000256" key="1">
    <source>
        <dbReference type="SAM" id="MobiDB-lite"/>
    </source>
</evidence>
<evidence type="ECO:0000256" key="2">
    <source>
        <dbReference type="SAM" id="SignalP"/>
    </source>
</evidence>
<feature type="region of interest" description="Disordered" evidence="1">
    <location>
        <begin position="56"/>
        <end position="213"/>
    </location>
</feature>
<keyword evidence="3" id="KW-1185">Reference proteome</keyword>
<feature type="chain" id="PRO_5005329309" evidence="2">
    <location>
        <begin position="19"/>
        <end position="213"/>
    </location>
</feature>
<feature type="compositionally biased region" description="Acidic residues" evidence="1">
    <location>
        <begin position="159"/>
        <end position="174"/>
    </location>
</feature>
<reference evidence="3" key="1">
    <citation type="submission" date="2014-07" db="EMBL/GenBank/DDBJ databases">
        <authorList>
            <person name="Martin A.A"/>
            <person name="De Silva N."/>
        </authorList>
    </citation>
    <scope>NUCLEOTIDE SEQUENCE</scope>
</reference>
<protein>
    <submittedName>
        <fullName evidence="4">FoP_duplication domain-containing protein</fullName>
    </submittedName>
</protein>
<evidence type="ECO:0000313" key="4">
    <source>
        <dbReference type="WBParaSite" id="SVE_0346200.1"/>
    </source>
</evidence>
<name>A0A0K0F3S8_STRVS</name>
<dbReference type="AlphaFoldDB" id="A0A0K0F3S8"/>
<feature type="compositionally biased region" description="Basic residues" evidence="1">
    <location>
        <begin position="79"/>
        <end position="110"/>
    </location>
</feature>
<feature type="compositionally biased region" description="Acidic residues" evidence="1">
    <location>
        <begin position="196"/>
        <end position="213"/>
    </location>
</feature>
<sequence length="213" mass="23731">MLLFELFLITFSLNVIQSELHESKPGESSEVASSVQETSISLNDLVKSNIKNNIVKRDVPDAGEQEDSMDKSARVQSKQLRHLAPRSSRARRLSQLRGHGRAGGRLRRFPRREIQGSGKESRKSPRRGSQDGIRGRSPGVGIRAPRRPLSRGRQGYKEIEEESPVGDEFEETPDSDGSLDYPDSPGDDAFNFNICDDYEDLDNGDDLGFDDGL</sequence>
<keyword evidence="2" id="KW-0732">Signal</keyword>
<feature type="compositionally biased region" description="Basic and acidic residues" evidence="1">
    <location>
        <begin position="111"/>
        <end position="123"/>
    </location>
</feature>
<evidence type="ECO:0000313" key="3">
    <source>
        <dbReference type="Proteomes" id="UP000035680"/>
    </source>
</evidence>
<organism evidence="3 4">
    <name type="scientific">Strongyloides venezuelensis</name>
    <name type="common">Threadworm</name>
    <dbReference type="NCBI Taxonomy" id="75913"/>
    <lineage>
        <taxon>Eukaryota</taxon>
        <taxon>Metazoa</taxon>
        <taxon>Ecdysozoa</taxon>
        <taxon>Nematoda</taxon>
        <taxon>Chromadorea</taxon>
        <taxon>Rhabditida</taxon>
        <taxon>Tylenchina</taxon>
        <taxon>Panagrolaimomorpha</taxon>
        <taxon>Strongyloidoidea</taxon>
        <taxon>Strongyloididae</taxon>
        <taxon>Strongyloides</taxon>
    </lineage>
</organism>
<dbReference type="WBParaSite" id="SVE_0346200.1">
    <property type="protein sequence ID" value="SVE_0346200.1"/>
    <property type="gene ID" value="SVE_0346200"/>
</dbReference>
<dbReference type="Proteomes" id="UP000035680">
    <property type="component" value="Unassembled WGS sequence"/>
</dbReference>